<evidence type="ECO:0000256" key="10">
    <source>
        <dbReference type="ARBA" id="ARBA00023303"/>
    </source>
</evidence>
<dbReference type="EMBL" id="VSWD01000009">
    <property type="protein sequence ID" value="KAK3092474.1"/>
    <property type="molecule type" value="Genomic_DNA"/>
</dbReference>
<comment type="subcellular location">
    <subcellularLocation>
        <location evidence="1">Membrane</location>
        <topology evidence="1">Multi-pass membrane protein</topology>
    </subcellularLocation>
</comment>
<keyword evidence="5 12" id="KW-1133">Transmembrane helix</keyword>
<gene>
    <name evidence="13" type="ORF">FSP39_003287</name>
</gene>
<dbReference type="Pfam" id="PF00858">
    <property type="entry name" value="ASC"/>
    <property type="match status" value="1"/>
</dbReference>
<evidence type="ECO:0000313" key="13">
    <source>
        <dbReference type="EMBL" id="KAK3092474.1"/>
    </source>
</evidence>
<reference evidence="13" key="1">
    <citation type="submission" date="2019-08" db="EMBL/GenBank/DDBJ databases">
        <title>The improved chromosome-level genome for the pearl oyster Pinctada fucata martensii using PacBio sequencing and Hi-C.</title>
        <authorList>
            <person name="Zheng Z."/>
        </authorList>
    </citation>
    <scope>NUCLEOTIDE SEQUENCE</scope>
    <source>
        <strain evidence="13">ZZ-2019</strain>
        <tissue evidence="13">Adductor muscle</tissue>
    </source>
</reference>
<evidence type="ECO:0000256" key="7">
    <source>
        <dbReference type="ARBA" id="ARBA00023065"/>
    </source>
</evidence>
<evidence type="ECO:0000256" key="1">
    <source>
        <dbReference type="ARBA" id="ARBA00004141"/>
    </source>
</evidence>
<accession>A0AA88Y275</accession>
<keyword evidence="8 12" id="KW-0472">Membrane</keyword>
<dbReference type="AlphaFoldDB" id="A0AA88Y275"/>
<evidence type="ECO:0000256" key="9">
    <source>
        <dbReference type="ARBA" id="ARBA00023201"/>
    </source>
</evidence>
<protein>
    <submittedName>
        <fullName evidence="13">Uncharacterized protein</fullName>
    </submittedName>
</protein>
<comment type="similarity">
    <text evidence="11">Belongs to the amiloride-sensitive sodium channel (TC 1.A.6) family.</text>
</comment>
<evidence type="ECO:0000256" key="5">
    <source>
        <dbReference type="ARBA" id="ARBA00022989"/>
    </source>
</evidence>
<evidence type="ECO:0000313" key="14">
    <source>
        <dbReference type="Proteomes" id="UP001186944"/>
    </source>
</evidence>
<evidence type="ECO:0000256" key="2">
    <source>
        <dbReference type="ARBA" id="ARBA00022448"/>
    </source>
</evidence>
<keyword evidence="6" id="KW-0915">Sodium</keyword>
<keyword evidence="7 11" id="KW-0406">Ion transport</keyword>
<organism evidence="13 14">
    <name type="scientific">Pinctada imbricata</name>
    <name type="common">Atlantic pearl-oyster</name>
    <name type="synonym">Pinctada martensii</name>
    <dbReference type="NCBI Taxonomy" id="66713"/>
    <lineage>
        <taxon>Eukaryota</taxon>
        <taxon>Metazoa</taxon>
        <taxon>Spiralia</taxon>
        <taxon>Lophotrochozoa</taxon>
        <taxon>Mollusca</taxon>
        <taxon>Bivalvia</taxon>
        <taxon>Autobranchia</taxon>
        <taxon>Pteriomorphia</taxon>
        <taxon>Pterioida</taxon>
        <taxon>Pterioidea</taxon>
        <taxon>Pteriidae</taxon>
        <taxon>Pinctada</taxon>
    </lineage>
</organism>
<keyword evidence="9 11" id="KW-0739">Sodium transport</keyword>
<evidence type="ECO:0000256" key="11">
    <source>
        <dbReference type="RuleBase" id="RU000679"/>
    </source>
</evidence>
<evidence type="ECO:0000256" key="3">
    <source>
        <dbReference type="ARBA" id="ARBA00022461"/>
    </source>
</evidence>
<dbReference type="GO" id="GO:0005886">
    <property type="term" value="C:plasma membrane"/>
    <property type="evidence" value="ECO:0007669"/>
    <property type="project" value="TreeGrafter"/>
</dbReference>
<feature type="transmembrane region" description="Helical" evidence="12">
    <location>
        <begin position="39"/>
        <end position="59"/>
    </location>
</feature>
<dbReference type="PANTHER" id="PTHR11690">
    <property type="entry name" value="AMILORIDE-SENSITIVE SODIUM CHANNEL-RELATED"/>
    <property type="match status" value="1"/>
</dbReference>
<keyword evidence="3 11" id="KW-0894">Sodium channel</keyword>
<name>A0AA88Y275_PINIB</name>
<keyword evidence="2 11" id="KW-0813">Transport</keyword>
<sequence>MDSRGKKKSFRRLCQRFAEKTSMQGVPYINNAKLTGAKIIWTILLVASLAAMTYHLIFLCDQFFGYPKITKISLGFDELVLPAVTICNVNPFMKSQMDKVSKKLKKLTNSVMNFTTEVRSLDISTNISYYIQFAKV</sequence>
<comment type="caution">
    <text evidence="13">The sequence shown here is derived from an EMBL/GenBank/DDBJ whole genome shotgun (WGS) entry which is preliminary data.</text>
</comment>
<dbReference type="GO" id="GO:0015280">
    <property type="term" value="F:ligand-gated sodium channel activity"/>
    <property type="evidence" value="ECO:0007669"/>
    <property type="project" value="TreeGrafter"/>
</dbReference>
<dbReference type="Proteomes" id="UP001186944">
    <property type="component" value="Unassembled WGS sequence"/>
</dbReference>
<keyword evidence="4 11" id="KW-0812">Transmembrane</keyword>
<evidence type="ECO:0000256" key="8">
    <source>
        <dbReference type="ARBA" id="ARBA00023136"/>
    </source>
</evidence>
<evidence type="ECO:0000256" key="4">
    <source>
        <dbReference type="ARBA" id="ARBA00022692"/>
    </source>
</evidence>
<evidence type="ECO:0000256" key="12">
    <source>
        <dbReference type="SAM" id="Phobius"/>
    </source>
</evidence>
<keyword evidence="10 11" id="KW-0407">Ion channel</keyword>
<proteinExistence type="inferred from homology"/>
<keyword evidence="14" id="KW-1185">Reference proteome</keyword>
<dbReference type="InterPro" id="IPR001873">
    <property type="entry name" value="ENaC"/>
</dbReference>
<dbReference type="PRINTS" id="PR01078">
    <property type="entry name" value="AMINACHANNEL"/>
</dbReference>
<evidence type="ECO:0000256" key="6">
    <source>
        <dbReference type="ARBA" id="ARBA00023053"/>
    </source>
</evidence>